<organism evidence="1 2">
    <name type="scientific">Vibrio parahaemolyticus</name>
    <dbReference type="NCBI Taxonomy" id="670"/>
    <lineage>
        <taxon>Bacteria</taxon>
        <taxon>Pseudomonadati</taxon>
        <taxon>Pseudomonadota</taxon>
        <taxon>Gammaproteobacteria</taxon>
        <taxon>Vibrionales</taxon>
        <taxon>Vibrionaceae</taxon>
        <taxon>Vibrio</taxon>
    </lineage>
</organism>
<dbReference type="EMBL" id="JAUHGG010000003">
    <property type="protein sequence ID" value="MDS1821433.1"/>
    <property type="molecule type" value="Genomic_DNA"/>
</dbReference>
<gene>
    <name evidence="1" type="ORF">QX249_12245</name>
</gene>
<evidence type="ECO:0000313" key="1">
    <source>
        <dbReference type="EMBL" id="MDS1821433.1"/>
    </source>
</evidence>
<dbReference type="Proteomes" id="UP001253193">
    <property type="component" value="Unassembled WGS sequence"/>
</dbReference>
<dbReference type="AlphaFoldDB" id="A0AAW8PYX7"/>
<comment type="caution">
    <text evidence="1">The sequence shown here is derived from an EMBL/GenBank/DDBJ whole genome shotgun (WGS) entry which is preliminary data.</text>
</comment>
<dbReference type="PROSITE" id="PS51257">
    <property type="entry name" value="PROKAR_LIPOPROTEIN"/>
    <property type="match status" value="1"/>
</dbReference>
<name>A0AAW8PYX7_VIBPH</name>
<reference evidence="1" key="1">
    <citation type="submission" date="2023-06" db="EMBL/GenBank/DDBJ databases">
        <title>Genomic Diversity of Vibrio spp. and Metagenomic Analysis of Pathogens in Florida Gulf Coastal Waters Following Hurricane Ian.</title>
        <authorList>
            <person name="Brumfield K.D."/>
        </authorList>
    </citation>
    <scope>NUCLEOTIDE SEQUENCE</scope>
    <source>
        <strain evidence="1">WBS2B-138</strain>
    </source>
</reference>
<protein>
    <submittedName>
        <fullName evidence="1">Uncharacterized protein</fullName>
    </submittedName>
</protein>
<evidence type="ECO:0000313" key="2">
    <source>
        <dbReference type="Proteomes" id="UP001253193"/>
    </source>
</evidence>
<accession>A0AAW8PYX7</accession>
<proteinExistence type="predicted"/>
<dbReference type="RefSeq" id="WP_311020320.1">
    <property type="nucleotide sequence ID" value="NZ_JAUHGG010000003.1"/>
</dbReference>
<sequence length="107" mass="11709">MKSVKQLITLFTSLSLGMSVGCSVSGEGAKEVAKESAPIEYSTDTYVAEFGASIVNGIPDYEEDIFRNNGLVNIPVIVSGRKCFVIVDDSTPELHVEQMHCRRGDYF</sequence>